<evidence type="ECO:0000313" key="2">
    <source>
        <dbReference type="EMBL" id="EEG91755.1"/>
    </source>
</evidence>
<dbReference type="Proteomes" id="UP000003561">
    <property type="component" value="Unassembled WGS sequence"/>
</dbReference>
<dbReference type="EMBL" id="ACFY01000172">
    <property type="protein sequence ID" value="EEG91755.1"/>
    <property type="molecule type" value="Genomic_DNA"/>
</dbReference>
<dbReference type="PANTHER" id="PTHR33408">
    <property type="entry name" value="TRANSPOSASE"/>
    <property type="match status" value="1"/>
</dbReference>
<gene>
    <name evidence="2" type="ORF">ROSEINA2194_04424</name>
</gene>
<dbReference type="eggNOG" id="COG3666">
    <property type="taxonomic scope" value="Bacteria"/>
</dbReference>
<reference evidence="2 3" key="2">
    <citation type="submission" date="2009-03" db="EMBL/GenBank/DDBJ databases">
        <title>Draft genome sequence of Roseburia inulinivorans (DSM 16841).</title>
        <authorList>
            <person name="Sudarsanam P."/>
            <person name="Ley R."/>
            <person name="Guruge J."/>
            <person name="Turnbaugh P.J."/>
            <person name="Mahowald M."/>
            <person name="Liep D."/>
            <person name="Gordon J."/>
        </authorList>
    </citation>
    <scope>NUCLEOTIDE SEQUENCE [LARGE SCALE GENOMIC DNA]</scope>
    <source>
        <strain evidence="2 3">DSM 16841</strain>
    </source>
</reference>
<dbReference type="RefSeq" id="WP_007890837.1">
    <property type="nucleotide sequence ID" value="NZ_ACFY01000172.1"/>
</dbReference>
<protein>
    <recommendedName>
        <fullName evidence="1">Transposase DDE domain-containing protein</fullName>
    </recommendedName>
</protein>
<feature type="non-terminal residue" evidence="2">
    <location>
        <position position="188"/>
    </location>
</feature>
<accession>C0G075</accession>
<dbReference type="AlphaFoldDB" id="C0G075"/>
<reference evidence="2 3" key="1">
    <citation type="submission" date="2009-02" db="EMBL/GenBank/DDBJ databases">
        <authorList>
            <person name="Fulton L."/>
            <person name="Clifton S."/>
            <person name="Fulton B."/>
            <person name="Xu J."/>
            <person name="Minx P."/>
            <person name="Pepin K.H."/>
            <person name="Johnson M."/>
            <person name="Bhonagiri V."/>
            <person name="Nash W.E."/>
            <person name="Mardis E.R."/>
            <person name="Wilson R.K."/>
        </authorList>
    </citation>
    <scope>NUCLEOTIDE SEQUENCE [LARGE SCALE GENOMIC DNA]</scope>
    <source>
        <strain evidence="2 3">DSM 16841</strain>
    </source>
</reference>
<dbReference type="InterPro" id="IPR025668">
    <property type="entry name" value="Tnp_DDE_dom"/>
</dbReference>
<sequence>VADAGYGSYNNYIFCGQHGMEKYMKFTMFKKETTDKKYHEDPFRAVNFPIVEGGIMRCPNGKSFYLQYRKNVKGNKYGRQKEVYQCEDCSGCPYAEQCKKTDKNRTVRINRELTAMHQEVIENLESIQGALLRMNRSIQAEGTFGIMKNDRWYKRIVRRGIKSVLLEVFLVSIGHNLYKYHNKQKKVA</sequence>
<dbReference type="PANTHER" id="PTHR33408:SF2">
    <property type="entry name" value="TRANSPOSASE DDE DOMAIN-CONTAINING PROTEIN"/>
    <property type="match status" value="1"/>
</dbReference>
<evidence type="ECO:0000259" key="1">
    <source>
        <dbReference type="Pfam" id="PF13751"/>
    </source>
</evidence>
<evidence type="ECO:0000313" key="3">
    <source>
        <dbReference type="Proteomes" id="UP000003561"/>
    </source>
</evidence>
<proteinExistence type="predicted"/>
<name>C0G075_9FIRM</name>
<feature type="non-terminal residue" evidence="2">
    <location>
        <position position="1"/>
    </location>
</feature>
<dbReference type="Pfam" id="PF13751">
    <property type="entry name" value="DDE_Tnp_1_6"/>
    <property type="match status" value="1"/>
</dbReference>
<organism evidence="2 3">
    <name type="scientific">Roseburia inulinivorans DSM 16841</name>
    <dbReference type="NCBI Taxonomy" id="622312"/>
    <lineage>
        <taxon>Bacteria</taxon>
        <taxon>Bacillati</taxon>
        <taxon>Bacillota</taxon>
        <taxon>Clostridia</taxon>
        <taxon>Lachnospirales</taxon>
        <taxon>Lachnospiraceae</taxon>
        <taxon>Roseburia</taxon>
    </lineage>
</organism>
<feature type="domain" description="Transposase DDE" evidence="1">
    <location>
        <begin position="58"/>
        <end position="181"/>
    </location>
</feature>
<comment type="caution">
    <text evidence="2">The sequence shown here is derived from an EMBL/GenBank/DDBJ whole genome shotgun (WGS) entry which is preliminary data.</text>
</comment>